<organism evidence="3 4">
    <name type="scientific">Sphingomonas trueperi</name>
    <dbReference type="NCBI Taxonomy" id="53317"/>
    <lineage>
        <taxon>Bacteria</taxon>
        <taxon>Pseudomonadati</taxon>
        <taxon>Pseudomonadota</taxon>
        <taxon>Alphaproteobacteria</taxon>
        <taxon>Sphingomonadales</taxon>
        <taxon>Sphingomonadaceae</taxon>
        <taxon>Sphingomonas</taxon>
    </lineage>
</organism>
<dbReference type="AlphaFoldDB" id="A0A7X6BE97"/>
<keyword evidence="1" id="KW-0732">Signal</keyword>
<gene>
    <name evidence="3" type="ORF">GGR89_003794</name>
</gene>
<evidence type="ECO:0000313" key="4">
    <source>
        <dbReference type="Proteomes" id="UP000531251"/>
    </source>
</evidence>
<protein>
    <recommendedName>
        <fullName evidence="2">Ice-binding protein C-terminal domain-containing protein</fullName>
    </recommendedName>
</protein>
<evidence type="ECO:0000313" key="3">
    <source>
        <dbReference type="EMBL" id="NJB99453.1"/>
    </source>
</evidence>
<dbReference type="EMBL" id="JAATJB010000015">
    <property type="protein sequence ID" value="NJB99453.1"/>
    <property type="molecule type" value="Genomic_DNA"/>
</dbReference>
<dbReference type="RefSeq" id="WP_125978366.1">
    <property type="nucleotide sequence ID" value="NZ_BAAADY010000020.1"/>
</dbReference>
<feature type="signal peptide" evidence="1">
    <location>
        <begin position="1"/>
        <end position="24"/>
    </location>
</feature>
<dbReference type="Pfam" id="PF07589">
    <property type="entry name" value="PEP-CTERM"/>
    <property type="match status" value="1"/>
</dbReference>
<dbReference type="NCBIfam" id="TIGR02595">
    <property type="entry name" value="PEP_CTERM"/>
    <property type="match status" value="1"/>
</dbReference>
<dbReference type="NCBIfam" id="NF035944">
    <property type="entry name" value="PEPxxWA-CTERM"/>
    <property type="match status" value="1"/>
</dbReference>
<evidence type="ECO:0000259" key="2">
    <source>
        <dbReference type="Pfam" id="PF07589"/>
    </source>
</evidence>
<comment type="caution">
    <text evidence="3">The sequence shown here is derived from an EMBL/GenBank/DDBJ whole genome shotgun (WGS) entry which is preliminary data.</text>
</comment>
<sequence>MRTRVLTLLAAATVAVAAPATASAATIIGGFSAGLVNVTSSTAAIGADTTFSNGGSAVLGSSGDLSSVALFTSFLTSSVTATSGAAVTFNAVFGSFAGTVAKVTTGTNFVTIYTLGDFTPTAASGYDKGKASVAFTFNQAGGAGSDISGSFSFASPPSPIPEPATWGMMIAGAGMAGAAVRRRRASAKVAAA</sequence>
<name>A0A7X6BE97_9SPHN</name>
<accession>A0A7X6BE97</accession>
<feature type="chain" id="PRO_5030692738" description="Ice-binding protein C-terminal domain-containing protein" evidence="1">
    <location>
        <begin position="25"/>
        <end position="192"/>
    </location>
</feature>
<keyword evidence="4" id="KW-1185">Reference proteome</keyword>
<proteinExistence type="predicted"/>
<evidence type="ECO:0000256" key="1">
    <source>
        <dbReference type="SAM" id="SignalP"/>
    </source>
</evidence>
<reference evidence="3 4" key="1">
    <citation type="submission" date="2020-03" db="EMBL/GenBank/DDBJ databases">
        <title>Genomic Encyclopedia of Type Strains, Phase IV (KMG-IV): sequencing the most valuable type-strain genomes for metagenomic binning, comparative biology and taxonomic classification.</title>
        <authorList>
            <person name="Goeker M."/>
        </authorList>
    </citation>
    <scope>NUCLEOTIDE SEQUENCE [LARGE SCALE GENOMIC DNA]</scope>
    <source>
        <strain evidence="3 4">DSM 7225</strain>
    </source>
</reference>
<dbReference type="InterPro" id="IPR013424">
    <property type="entry name" value="Ice-binding_C"/>
</dbReference>
<dbReference type="Proteomes" id="UP000531251">
    <property type="component" value="Unassembled WGS sequence"/>
</dbReference>
<feature type="domain" description="Ice-binding protein C-terminal" evidence="2">
    <location>
        <begin position="159"/>
        <end position="183"/>
    </location>
</feature>